<feature type="region of interest" description="Disordered" evidence="1">
    <location>
        <begin position="1"/>
        <end position="23"/>
    </location>
</feature>
<dbReference type="OrthoDB" id="9149607at2"/>
<dbReference type="Gene3D" id="1.20.910.10">
    <property type="entry name" value="Heme oxygenase-like"/>
    <property type="match status" value="1"/>
</dbReference>
<protein>
    <submittedName>
        <fullName evidence="2">Heme oxygenase</fullName>
    </submittedName>
</protein>
<sequence>MGAATEIHEEPGAGGPTASRGDNDIMSCLRRSTAAVHERVEAGLGLADPDIPAGRYRDLMISFYRLHTALEPRLEALFGEFEDPLLDWPGRRKLGRLTRDLSTLGIAPEGLTVLPAALIPAGNDLTFGFGALYVTEGATLGGQLIARNLSTRADLADATSYFTPYGDQAGRRWRDLRVVLRRWVGTDRERADAVVEAALGTFLAFEAALH</sequence>
<dbReference type="InterPro" id="IPR016084">
    <property type="entry name" value="Haem_Oase-like_multi-hlx"/>
</dbReference>
<dbReference type="AlphaFoldDB" id="A0A1S1Q963"/>
<proteinExistence type="predicted"/>
<dbReference type="SUPFAM" id="SSF48613">
    <property type="entry name" value="Heme oxygenase-like"/>
    <property type="match status" value="1"/>
</dbReference>
<evidence type="ECO:0000313" key="2">
    <source>
        <dbReference type="EMBL" id="OHV30031.1"/>
    </source>
</evidence>
<evidence type="ECO:0000313" key="3">
    <source>
        <dbReference type="Proteomes" id="UP000179627"/>
    </source>
</evidence>
<accession>A0A1S1Q963</accession>
<dbReference type="Proteomes" id="UP000179627">
    <property type="component" value="Unassembled WGS sequence"/>
</dbReference>
<name>A0A1S1Q963_9ACTN</name>
<organism evidence="2 3">
    <name type="scientific">Parafrankia colletiae</name>
    <dbReference type="NCBI Taxonomy" id="573497"/>
    <lineage>
        <taxon>Bacteria</taxon>
        <taxon>Bacillati</taxon>
        <taxon>Actinomycetota</taxon>
        <taxon>Actinomycetes</taxon>
        <taxon>Frankiales</taxon>
        <taxon>Frankiaceae</taxon>
        <taxon>Parafrankia</taxon>
    </lineage>
</organism>
<evidence type="ECO:0000256" key="1">
    <source>
        <dbReference type="SAM" id="MobiDB-lite"/>
    </source>
</evidence>
<keyword evidence="3" id="KW-1185">Reference proteome</keyword>
<gene>
    <name evidence="2" type="ORF">CC117_28050</name>
</gene>
<reference evidence="3" key="1">
    <citation type="submission" date="2016-07" db="EMBL/GenBank/DDBJ databases">
        <title>Sequence Frankia sp. strain CcI1.17.</title>
        <authorList>
            <person name="Ghodhbane-Gtari F."/>
            <person name="Swanson E."/>
            <person name="Gueddou A."/>
            <person name="Morris K."/>
            <person name="Hezbri K."/>
            <person name="Ktari A."/>
            <person name="Nouioui I."/>
            <person name="Abebe-Akele F."/>
            <person name="Simpson S."/>
            <person name="Thomas K."/>
            <person name="Gtari M."/>
            <person name="Tisa L.S."/>
            <person name="Hurst S."/>
        </authorList>
    </citation>
    <scope>NUCLEOTIDE SEQUENCE [LARGE SCALE GENOMIC DNA]</scope>
    <source>
        <strain evidence="3">Cc1.17</strain>
    </source>
</reference>
<comment type="caution">
    <text evidence="2">The sequence shown here is derived from an EMBL/GenBank/DDBJ whole genome shotgun (WGS) entry which is preliminary data.</text>
</comment>
<feature type="compositionally biased region" description="Basic and acidic residues" evidence="1">
    <location>
        <begin position="1"/>
        <end position="11"/>
    </location>
</feature>
<dbReference type="EMBL" id="MBLM01000156">
    <property type="protein sequence ID" value="OHV30031.1"/>
    <property type="molecule type" value="Genomic_DNA"/>
</dbReference>
<dbReference type="CDD" id="cd19166">
    <property type="entry name" value="HemeO-bac"/>
    <property type="match status" value="1"/>
</dbReference>